<reference evidence="2 3" key="1">
    <citation type="submission" date="2018-05" db="EMBL/GenBank/DDBJ databases">
        <title>Evolution of GPA BGCs.</title>
        <authorList>
            <person name="Waglechner N."/>
            <person name="Wright G.D."/>
        </authorList>
    </citation>
    <scope>NUCLEOTIDE SEQUENCE [LARGE SCALE GENOMIC DNA]</scope>
    <source>
        <strain evidence="2 3">A82846</strain>
    </source>
</reference>
<gene>
    <name evidence="2" type="ORF">DMH04_41315</name>
</gene>
<proteinExistence type="predicted"/>
<protein>
    <submittedName>
        <fullName evidence="2">Uncharacterized protein</fullName>
    </submittedName>
</protein>
<name>A0A428YUS8_KIBAR</name>
<evidence type="ECO:0000313" key="3">
    <source>
        <dbReference type="Proteomes" id="UP000287547"/>
    </source>
</evidence>
<accession>A0A428YUS8</accession>
<dbReference type="EMBL" id="QHKI01000056">
    <property type="protein sequence ID" value="RSM73454.1"/>
    <property type="molecule type" value="Genomic_DNA"/>
</dbReference>
<dbReference type="RefSeq" id="WP_037253818.1">
    <property type="nucleotide sequence ID" value="NZ_QHKI01000056.1"/>
</dbReference>
<feature type="region of interest" description="Disordered" evidence="1">
    <location>
        <begin position="1"/>
        <end position="28"/>
    </location>
</feature>
<sequence length="98" mass="10959">MTSSRFEINPGAIEAILRGPQSQAQKKRQAEKIADAWRGNINDITGATDRSIDVEQQGFEVTVAADSSRDPESAWVYLEWGTSKMRAQAPGRRAIRRR</sequence>
<evidence type="ECO:0000313" key="2">
    <source>
        <dbReference type="EMBL" id="RSM73454.1"/>
    </source>
</evidence>
<dbReference type="OrthoDB" id="9838313at2"/>
<evidence type="ECO:0000256" key="1">
    <source>
        <dbReference type="SAM" id="MobiDB-lite"/>
    </source>
</evidence>
<dbReference type="AlphaFoldDB" id="A0A428YUS8"/>
<dbReference type="Proteomes" id="UP000287547">
    <property type="component" value="Unassembled WGS sequence"/>
</dbReference>
<organism evidence="2 3">
    <name type="scientific">Kibdelosporangium aridum</name>
    <dbReference type="NCBI Taxonomy" id="2030"/>
    <lineage>
        <taxon>Bacteria</taxon>
        <taxon>Bacillati</taxon>
        <taxon>Actinomycetota</taxon>
        <taxon>Actinomycetes</taxon>
        <taxon>Pseudonocardiales</taxon>
        <taxon>Pseudonocardiaceae</taxon>
        <taxon>Kibdelosporangium</taxon>
    </lineage>
</organism>
<comment type="caution">
    <text evidence="2">The sequence shown here is derived from an EMBL/GenBank/DDBJ whole genome shotgun (WGS) entry which is preliminary data.</text>
</comment>